<dbReference type="InterPro" id="IPR000073">
    <property type="entry name" value="AB_hydrolase_1"/>
</dbReference>
<dbReference type="InterPro" id="IPR029058">
    <property type="entry name" value="AB_hydrolase_fold"/>
</dbReference>
<proteinExistence type="predicted"/>
<evidence type="ECO:0000259" key="1">
    <source>
        <dbReference type="SMART" id="SM00421"/>
    </source>
</evidence>
<dbReference type="Gene3D" id="1.10.10.10">
    <property type="entry name" value="Winged helix-like DNA-binding domain superfamily/Winged helix DNA-binding domain"/>
    <property type="match status" value="1"/>
</dbReference>
<comment type="caution">
    <text evidence="2">The sequence shown here is derived from an EMBL/GenBank/DDBJ whole genome shotgun (WGS) entry which is preliminary data.</text>
</comment>
<dbReference type="InterPro" id="IPR016032">
    <property type="entry name" value="Sig_transdc_resp-reg_C-effctor"/>
</dbReference>
<dbReference type="PANTHER" id="PTHR43798">
    <property type="entry name" value="MONOACYLGLYCEROL LIPASE"/>
    <property type="match status" value="1"/>
</dbReference>
<evidence type="ECO:0000313" key="2">
    <source>
        <dbReference type="EMBL" id="MFC6199284.1"/>
    </source>
</evidence>
<dbReference type="SMART" id="SM00421">
    <property type="entry name" value="HTH_LUXR"/>
    <property type="match status" value="1"/>
</dbReference>
<evidence type="ECO:0000313" key="3">
    <source>
        <dbReference type="Proteomes" id="UP001596303"/>
    </source>
</evidence>
<sequence>MSDLIEEDFDIVAQSYRVVSDADAFDALVSAWQKRMARSDHATDQNFSTHLRQHVAKADQLVAEKPLWSLNDPVDKALSETTSPTLVISPDYYVLGANEGWTRLFGHTQGQKADESWVSAESTEAFRSVCRTARERGNLQHGILRVETQALEDRIAEIFPISSETATSGNLVIRLLDPEWTPAVKSGMMEAFGLTKAEADICHALFRLRDTNAIAEERNTSSRTVRLQLTSIFNKTGANSQVDLVRLLALLCVRMESSQNQKIPAWSDPYGRERIFTDRTGRKLAYSWLGAPRGKVFVLLHGNAVGITLPEDADRLFRAKGICLMTLSRPGFGNSELRKDKSVIDDTMSALEEFHHHLGGTPLHLVGHTLTGLAIARFARLNPQKVKSFISVGGFFPMHDRSRRKHLPLVHNTFLDLAHRAPWACRMLARTGQRILREKGTDWYLSQAYAHSVPDQEVLSHPVYRALLRNACAHSLSQGAEVFAREFELCHYDGFRDLAELTCPIHLIVGAEDPQMTGERISELMDVQPNTRLTLIADCGELVFYKAWRKLADIITQMAGNEKDEEGGACVPPDTPTLFEGRV</sequence>
<dbReference type="InterPro" id="IPR000792">
    <property type="entry name" value="Tscrpt_reg_LuxR_C"/>
</dbReference>
<dbReference type="EMBL" id="JBHSSW010000028">
    <property type="protein sequence ID" value="MFC6199284.1"/>
    <property type="molecule type" value="Genomic_DNA"/>
</dbReference>
<name>A0ABW1SD00_9PROT</name>
<gene>
    <name evidence="2" type="ORF">ACFQDM_14450</name>
</gene>
<reference evidence="3" key="1">
    <citation type="journal article" date="2019" name="Int. J. Syst. Evol. Microbiol.">
        <title>The Global Catalogue of Microorganisms (GCM) 10K type strain sequencing project: providing services to taxonomists for standard genome sequencing and annotation.</title>
        <authorList>
            <consortium name="The Broad Institute Genomics Platform"/>
            <consortium name="The Broad Institute Genome Sequencing Center for Infectious Disease"/>
            <person name="Wu L."/>
            <person name="Ma J."/>
        </authorList>
    </citation>
    <scope>NUCLEOTIDE SEQUENCE [LARGE SCALE GENOMIC DNA]</scope>
    <source>
        <strain evidence="3">CGMCC-1.15741</strain>
    </source>
</reference>
<protein>
    <submittedName>
        <fullName evidence="2">Alpha/beta fold hydrolase</fullName>
    </submittedName>
</protein>
<dbReference type="InterPro" id="IPR050266">
    <property type="entry name" value="AB_hydrolase_sf"/>
</dbReference>
<keyword evidence="3" id="KW-1185">Reference proteome</keyword>
<dbReference type="RefSeq" id="WP_377380205.1">
    <property type="nucleotide sequence ID" value="NZ_JBHSSW010000028.1"/>
</dbReference>
<dbReference type="Proteomes" id="UP001596303">
    <property type="component" value="Unassembled WGS sequence"/>
</dbReference>
<dbReference type="Gene3D" id="3.40.50.1820">
    <property type="entry name" value="alpha/beta hydrolase"/>
    <property type="match status" value="1"/>
</dbReference>
<dbReference type="InterPro" id="IPR036388">
    <property type="entry name" value="WH-like_DNA-bd_sf"/>
</dbReference>
<dbReference type="SUPFAM" id="SSF53474">
    <property type="entry name" value="alpha/beta-Hydrolases"/>
    <property type="match status" value="1"/>
</dbReference>
<organism evidence="2 3">
    <name type="scientific">Ponticaulis profundi</name>
    <dbReference type="NCBI Taxonomy" id="2665222"/>
    <lineage>
        <taxon>Bacteria</taxon>
        <taxon>Pseudomonadati</taxon>
        <taxon>Pseudomonadota</taxon>
        <taxon>Alphaproteobacteria</taxon>
        <taxon>Hyphomonadales</taxon>
        <taxon>Hyphomonadaceae</taxon>
        <taxon>Ponticaulis</taxon>
    </lineage>
</organism>
<dbReference type="SUPFAM" id="SSF46894">
    <property type="entry name" value="C-terminal effector domain of the bipartite response regulators"/>
    <property type="match status" value="1"/>
</dbReference>
<dbReference type="GO" id="GO:0016787">
    <property type="term" value="F:hydrolase activity"/>
    <property type="evidence" value="ECO:0007669"/>
    <property type="project" value="UniProtKB-KW"/>
</dbReference>
<accession>A0ABW1SD00</accession>
<dbReference type="PANTHER" id="PTHR43798:SF5">
    <property type="entry name" value="MONOACYLGLYCEROL LIPASE ABHD6"/>
    <property type="match status" value="1"/>
</dbReference>
<feature type="domain" description="HTH luxR-type" evidence="1">
    <location>
        <begin position="191"/>
        <end position="248"/>
    </location>
</feature>
<keyword evidence="2" id="KW-0378">Hydrolase</keyword>
<dbReference type="Pfam" id="PF00561">
    <property type="entry name" value="Abhydrolase_1"/>
    <property type="match status" value="1"/>
</dbReference>